<dbReference type="InterPro" id="IPR011496">
    <property type="entry name" value="O-GlcNAcase_cat"/>
</dbReference>
<evidence type="ECO:0000256" key="3">
    <source>
        <dbReference type="PROSITE-ProRule" id="PRU01353"/>
    </source>
</evidence>
<keyword evidence="2" id="KW-0326">Glycosidase</keyword>
<accession>A0ABQ2GYU3</accession>
<dbReference type="PANTHER" id="PTHR13170:SF16">
    <property type="entry name" value="PROTEIN O-GLCNACASE"/>
    <property type="match status" value="1"/>
</dbReference>
<dbReference type="Pfam" id="PF07555">
    <property type="entry name" value="NAGidase"/>
    <property type="match status" value="1"/>
</dbReference>
<sequence length="101" mass="11196">MAQWGMNTHLYASKDDPWHRQRWRELHPAAEAAALRDQAPDARQHGVRFVYALAPGLDLNWAGSGDRRAVAGKLAGVQRLGAESPRGATTAQRFQVLGRPR</sequence>
<proteinExistence type="inferred from homology"/>
<comment type="similarity">
    <text evidence="3">Belongs to the glycosyl hydrolase 84 family.</text>
</comment>
<dbReference type="Gene3D" id="3.20.20.80">
    <property type="entry name" value="Glycosidases"/>
    <property type="match status" value="1"/>
</dbReference>
<evidence type="ECO:0000256" key="1">
    <source>
        <dbReference type="ARBA" id="ARBA00022801"/>
    </source>
</evidence>
<dbReference type="Proteomes" id="UP000661918">
    <property type="component" value="Unassembled WGS sequence"/>
</dbReference>
<evidence type="ECO:0000256" key="2">
    <source>
        <dbReference type="ARBA" id="ARBA00023295"/>
    </source>
</evidence>
<dbReference type="EMBL" id="BMOM01000043">
    <property type="protein sequence ID" value="GGM20652.1"/>
    <property type="molecule type" value="Genomic_DNA"/>
</dbReference>
<dbReference type="InterPro" id="IPR051822">
    <property type="entry name" value="Glycosyl_Hydrolase_84"/>
</dbReference>
<comment type="caution">
    <text evidence="5">The sequence shown here is derived from an EMBL/GenBank/DDBJ whole genome shotgun (WGS) entry which is preliminary data.</text>
</comment>
<protein>
    <recommendedName>
        <fullName evidence="4">GH84 domain-containing protein</fullName>
    </recommendedName>
</protein>
<keyword evidence="1" id="KW-0378">Hydrolase</keyword>
<feature type="domain" description="GH84" evidence="4">
    <location>
        <begin position="1"/>
        <end position="101"/>
    </location>
</feature>
<evidence type="ECO:0000313" key="6">
    <source>
        <dbReference type="Proteomes" id="UP000661918"/>
    </source>
</evidence>
<gene>
    <name evidence="5" type="ORF">GCM10010841_30820</name>
</gene>
<name>A0ABQ2GYU3_9DEIO</name>
<reference evidence="6" key="1">
    <citation type="journal article" date="2019" name="Int. J. Syst. Evol. Microbiol.">
        <title>The Global Catalogue of Microorganisms (GCM) 10K type strain sequencing project: providing services to taxonomists for standard genome sequencing and annotation.</title>
        <authorList>
            <consortium name="The Broad Institute Genomics Platform"/>
            <consortium name="The Broad Institute Genome Sequencing Center for Infectious Disease"/>
            <person name="Wu L."/>
            <person name="Ma J."/>
        </authorList>
    </citation>
    <scope>NUCLEOTIDE SEQUENCE [LARGE SCALE GENOMIC DNA]</scope>
    <source>
        <strain evidence="6">JCM 15443</strain>
    </source>
</reference>
<keyword evidence="6" id="KW-1185">Reference proteome</keyword>
<evidence type="ECO:0000313" key="5">
    <source>
        <dbReference type="EMBL" id="GGM20652.1"/>
    </source>
</evidence>
<dbReference type="SUPFAM" id="SSF51445">
    <property type="entry name" value="(Trans)glycosidases"/>
    <property type="match status" value="1"/>
</dbReference>
<evidence type="ECO:0000259" key="4">
    <source>
        <dbReference type="PROSITE" id="PS52009"/>
    </source>
</evidence>
<dbReference type="InterPro" id="IPR017853">
    <property type="entry name" value="GH"/>
</dbReference>
<dbReference type="PROSITE" id="PS52009">
    <property type="entry name" value="GH84"/>
    <property type="match status" value="1"/>
</dbReference>
<organism evidence="5 6">
    <name type="scientific">Deinococcus aerophilus</name>
    <dbReference type="NCBI Taxonomy" id="522488"/>
    <lineage>
        <taxon>Bacteria</taxon>
        <taxon>Thermotogati</taxon>
        <taxon>Deinococcota</taxon>
        <taxon>Deinococci</taxon>
        <taxon>Deinococcales</taxon>
        <taxon>Deinococcaceae</taxon>
        <taxon>Deinococcus</taxon>
    </lineage>
</organism>
<comment type="caution">
    <text evidence="3">Lacks conserved residue(s) required for the propagation of feature annotation.</text>
</comment>
<dbReference type="PANTHER" id="PTHR13170">
    <property type="entry name" value="O-GLCNACASE"/>
    <property type="match status" value="1"/>
</dbReference>